<protein>
    <recommendedName>
        <fullName evidence="5">Nickel/cobalt homeostasis protein RcnB</fullName>
    </recommendedName>
</protein>
<sequence length="140" mass="15070">MKKLIASLLALTLAAPVAAIAHPGGPGPGPGWHHGGEGGPGWHHGGEGRGWRRPAPFRFLPEAATAVLIGGLTYYLLNGSYYQRQGDGYVVAQPPVAQRGFSDAIRALDYNGRRYYVQDGHYYARTVDGEYLEVPRPSGL</sequence>
<evidence type="ECO:0000313" key="3">
    <source>
        <dbReference type="EMBL" id="AUX93303.1"/>
    </source>
</evidence>
<dbReference type="KEGG" id="pgz:C2E15_09575"/>
<gene>
    <name evidence="3" type="ORF">C2E15_09575</name>
</gene>
<feature type="chain" id="PRO_5014669153" description="Nickel/cobalt homeostasis protein RcnB" evidence="2">
    <location>
        <begin position="22"/>
        <end position="140"/>
    </location>
</feature>
<feature type="signal peptide" evidence="2">
    <location>
        <begin position="1"/>
        <end position="21"/>
    </location>
</feature>
<evidence type="ECO:0000256" key="1">
    <source>
        <dbReference type="SAM" id="MobiDB-lite"/>
    </source>
</evidence>
<keyword evidence="2" id="KW-0732">Signal</keyword>
<evidence type="ECO:0000313" key="4">
    <source>
        <dbReference type="Proteomes" id="UP000238365"/>
    </source>
</evidence>
<keyword evidence="4" id="KW-1185">Reference proteome</keyword>
<dbReference type="AlphaFoldDB" id="A0A2L0IFG1"/>
<dbReference type="Proteomes" id="UP000238365">
    <property type="component" value="Chromosome"/>
</dbReference>
<dbReference type="RefSeq" id="WP_104957165.1">
    <property type="nucleotide sequence ID" value="NZ_CP026377.1"/>
</dbReference>
<evidence type="ECO:0008006" key="5">
    <source>
        <dbReference type="Google" id="ProtNLM"/>
    </source>
</evidence>
<proteinExistence type="predicted"/>
<reference evidence="3 4" key="1">
    <citation type="submission" date="2018-01" db="EMBL/GenBank/DDBJ databases">
        <title>Complete and assembled Genome of Pantoea gaviniae DSM22758T.</title>
        <authorList>
            <person name="Stevens M.J.A."/>
            <person name="Zurfluh K."/>
            <person name="Stephan R."/>
        </authorList>
    </citation>
    <scope>NUCLEOTIDE SEQUENCE [LARGE SCALE GENOMIC DNA]</scope>
    <source>
        <strain evidence="3 4">DSM 22758</strain>
    </source>
</reference>
<feature type="compositionally biased region" description="Gly residues" evidence="1">
    <location>
        <begin position="30"/>
        <end position="43"/>
    </location>
</feature>
<feature type="region of interest" description="Disordered" evidence="1">
    <location>
        <begin position="25"/>
        <end position="49"/>
    </location>
</feature>
<evidence type="ECO:0000256" key="2">
    <source>
        <dbReference type="SAM" id="SignalP"/>
    </source>
</evidence>
<dbReference type="Pfam" id="PF20125">
    <property type="entry name" value="DUF6515"/>
    <property type="match status" value="1"/>
</dbReference>
<organism evidence="3 4">
    <name type="scientific">Mixta gaviniae</name>
    <dbReference type="NCBI Taxonomy" id="665914"/>
    <lineage>
        <taxon>Bacteria</taxon>
        <taxon>Pseudomonadati</taxon>
        <taxon>Pseudomonadota</taxon>
        <taxon>Gammaproteobacteria</taxon>
        <taxon>Enterobacterales</taxon>
        <taxon>Erwiniaceae</taxon>
        <taxon>Mixta</taxon>
    </lineage>
</organism>
<name>A0A2L0IFG1_9GAMM</name>
<dbReference type="EMBL" id="CP026377">
    <property type="protein sequence ID" value="AUX93303.1"/>
    <property type="molecule type" value="Genomic_DNA"/>
</dbReference>
<accession>A0A2L0IFG1</accession>
<dbReference type="InterPro" id="IPR045398">
    <property type="entry name" value="DUF6515"/>
</dbReference>